<dbReference type="SMART" id="SM00871">
    <property type="entry name" value="AraC_E_bind"/>
    <property type="match status" value="1"/>
</dbReference>
<name>I2C6K8_BACAY</name>
<dbReference type="InterPro" id="IPR029442">
    <property type="entry name" value="GyrI-like"/>
</dbReference>
<reference evidence="2 3" key="1">
    <citation type="journal article" date="2012" name="J. Biotechnol.">
        <title>Genome sequence of the plant growth promoting strain Bacillus amyloliquefaciens subsp. plantarum B9601-Y2 and expression of mersacidin and other secondary metabolites.</title>
        <authorList>
            <person name="He P."/>
            <person name="Hao K."/>
            <person name="Blom J."/>
            <person name="Ruckert C."/>
            <person name="Vater J."/>
            <person name="Mao Z."/>
            <person name="Wu Y."/>
            <person name="Hou M."/>
            <person name="He P."/>
            <person name="He Y."/>
            <person name="Borriss R."/>
        </authorList>
    </citation>
    <scope>NUCLEOTIDE SEQUENCE [LARGE SCALE GENOMIC DNA]</scope>
    <source>
        <strain evidence="2">Y2</strain>
    </source>
</reference>
<dbReference type="KEGG" id="bya:BANAU_2082"/>
<dbReference type="AlphaFoldDB" id="I2C6K8"/>
<dbReference type="InterPro" id="IPR050908">
    <property type="entry name" value="SmbC-like"/>
</dbReference>
<accession>I2C6K8</accession>
<organism evidence="2 3">
    <name type="scientific">Bacillus amyloliquefaciens (strain Y2)</name>
    <name type="common">Bacillus amyloliquefaciens subsp. plantarum (strain B9601-Y2)</name>
    <dbReference type="NCBI Taxonomy" id="1155777"/>
    <lineage>
        <taxon>Bacteria</taxon>
        <taxon>Bacillati</taxon>
        <taxon>Bacillota</taxon>
        <taxon>Bacilli</taxon>
        <taxon>Bacillales</taxon>
        <taxon>Bacillaceae</taxon>
        <taxon>Bacillus</taxon>
        <taxon>Bacillus amyloliquefaciens group</taxon>
    </lineage>
</organism>
<dbReference type="EMBL" id="CP003332">
    <property type="protein sequence ID" value="AFJ62282.1"/>
    <property type="molecule type" value="Genomic_DNA"/>
</dbReference>
<dbReference type="InterPro" id="IPR011256">
    <property type="entry name" value="Reg_factor_effector_dom_sf"/>
</dbReference>
<evidence type="ECO:0000259" key="1">
    <source>
        <dbReference type="SMART" id="SM00871"/>
    </source>
</evidence>
<dbReference type="PANTHER" id="PTHR40055">
    <property type="entry name" value="TRANSCRIPTIONAL REGULATOR YGIV-RELATED"/>
    <property type="match status" value="1"/>
</dbReference>
<sequence length="170" mass="19598">MLKNQLEKHFNTYYLSGEGGENVDITIEELPESRIAYFRNVGKYGGKQNKELMESFKNWAQLNGLLDHSVILGIPQDHPNRTPKEKCRYDVCLVINQDHVPEPARIGTFSGGKYAVFLLDHTKEAVSGFWNTVFSEIEKNNLSIREQPIIERYTLQKVNHHLCEILIPIQ</sequence>
<dbReference type="KEGG" id="bqy:MUS_2337"/>
<gene>
    <name evidence="2" type="primary">yosT</name>
    <name evidence="2" type="ORF">MUS_2337</name>
</gene>
<evidence type="ECO:0000313" key="2">
    <source>
        <dbReference type="EMBL" id="AFJ62282.1"/>
    </source>
</evidence>
<dbReference type="SUPFAM" id="SSF55136">
    <property type="entry name" value="Probable bacterial effector-binding domain"/>
    <property type="match status" value="1"/>
</dbReference>
<feature type="domain" description="AraC effector-binding" evidence="1">
    <location>
        <begin position="23"/>
        <end position="170"/>
    </location>
</feature>
<dbReference type="Pfam" id="PF06445">
    <property type="entry name" value="GyrI-like"/>
    <property type="match status" value="1"/>
</dbReference>
<dbReference type="Gene3D" id="3.20.80.10">
    <property type="entry name" value="Regulatory factor, effector binding domain"/>
    <property type="match status" value="1"/>
</dbReference>
<dbReference type="InterPro" id="IPR010499">
    <property type="entry name" value="AraC_E-bd"/>
</dbReference>
<dbReference type="Proteomes" id="UP000002878">
    <property type="component" value="Chromosome"/>
</dbReference>
<evidence type="ECO:0000313" key="3">
    <source>
        <dbReference type="Proteomes" id="UP000002878"/>
    </source>
</evidence>
<dbReference type="PATRIC" id="fig|1126211.3.peg.2236"/>
<protein>
    <submittedName>
        <fullName evidence="2">Prophage-derived putative transcriptional regulator</fullName>
    </submittedName>
</protein>
<dbReference type="HOGENOM" id="CLU_113664_1_0_9"/>
<dbReference type="PANTHER" id="PTHR40055:SF1">
    <property type="entry name" value="TRANSCRIPTIONAL REGULATOR YGIV-RELATED"/>
    <property type="match status" value="1"/>
</dbReference>
<proteinExistence type="predicted"/>